<dbReference type="Proteomes" id="UP000663852">
    <property type="component" value="Unassembled WGS sequence"/>
</dbReference>
<keyword evidence="1" id="KW-0732">Signal</keyword>
<evidence type="ECO:0000313" key="2">
    <source>
        <dbReference type="EMBL" id="CAF0722217.1"/>
    </source>
</evidence>
<accession>A0A813MLT4</accession>
<evidence type="ECO:0000313" key="3">
    <source>
        <dbReference type="Proteomes" id="UP000663852"/>
    </source>
</evidence>
<dbReference type="EMBL" id="CAJNOJ010000001">
    <property type="protein sequence ID" value="CAF0722217.1"/>
    <property type="molecule type" value="Genomic_DNA"/>
</dbReference>
<sequence>MKYPTFSCVVILSLLFIHLSTTIGSLQRQYGREISMESGLDLDHSKWYRETKIAKKDKSRSRALMYDFLLHKWFLRKVPH</sequence>
<protein>
    <submittedName>
        <fullName evidence="2">Uncharacterized protein</fullName>
    </submittedName>
</protein>
<organism evidence="2 3">
    <name type="scientific">Adineta ricciae</name>
    <name type="common">Rotifer</name>
    <dbReference type="NCBI Taxonomy" id="249248"/>
    <lineage>
        <taxon>Eukaryota</taxon>
        <taxon>Metazoa</taxon>
        <taxon>Spiralia</taxon>
        <taxon>Gnathifera</taxon>
        <taxon>Rotifera</taxon>
        <taxon>Eurotatoria</taxon>
        <taxon>Bdelloidea</taxon>
        <taxon>Adinetida</taxon>
        <taxon>Adinetidae</taxon>
        <taxon>Adineta</taxon>
    </lineage>
</organism>
<dbReference type="AlphaFoldDB" id="A0A813MLT4"/>
<feature type="signal peptide" evidence="1">
    <location>
        <begin position="1"/>
        <end position="22"/>
    </location>
</feature>
<feature type="chain" id="PRO_5032363162" evidence="1">
    <location>
        <begin position="23"/>
        <end position="80"/>
    </location>
</feature>
<gene>
    <name evidence="2" type="ORF">EDS130_LOCUS363</name>
</gene>
<reference evidence="2" key="1">
    <citation type="submission" date="2021-02" db="EMBL/GenBank/DDBJ databases">
        <authorList>
            <person name="Nowell W R."/>
        </authorList>
    </citation>
    <scope>NUCLEOTIDE SEQUENCE</scope>
</reference>
<dbReference type="OrthoDB" id="10150956at2759"/>
<name>A0A813MLT4_ADIRI</name>
<comment type="caution">
    <text evidence="2">The sequence shown here is derived from an EMBL/GenBank/DDBJ whole genome shotgun (WGS) entry which is preliminary data.</text>
</comment>
<evidence type="ECO:0000256" key="1">
    <source>
        <dbReference type="SAM" id="SignalP"/>
    </source>
</evidence>
<proteinExistence type="predicted"/>